<reference evidence="2" key="1">
    <citation type="submission" date="2019-12" db="EMBL/GenBank/DDBJ databases">
        <title>An insight into the sialome of adult female Ixodes ricinus ticks feeding for 6 days.</title>
        <authorList>
            <person name="Perner J."/>
            <person name="Ribeiro J.M.C."/>
        </authorList>
    </citation>
    <scope>NUCLEOTIDE SEQUENCE</scope>
    <source>
        <strain evidence="2">Semi-engorged</strain>
        <tissue evidence="2">Salivary glands</tissue>
    </source>
</reference>
<accession>A0A6B0TUY9</accession>
<name>A0A6B0TUY9_IXORI</name>
<feature type="signal peptide" evidence="1">
    <location>
        <begin position="1"/>
        <end position="17"/>
    </location>
</feature>
<keyword evidence="1" id="KW-0732">Signal</keyword>
<dbReference type="EMBL" id="GIFC01001025">
    <property type="protein sequence ID" value="MXU83108.1"/>
    <property type="molecule type" value="Transcribed_RNA"/>
</dbReference>
<dbReference type="AlphaFoldDB" id="A0A6B0TUY9"/>
<evidence type="ECO:0000256" key="1">
    <source>
        <dbReference type="SAM" id="SignalP"/>
    </source>
</evidence>
<sequence length="73" mass="8992">MCFFFFFFLFFFTCVRYCSVMRNYGIRRCKVAMLLKKPFIPAVFDFVCQWCQVFPSIHTVYLRVYFKEHKQNG</sequence>
<proteinExistence type="predicted"/>
<evidence type="ECO:0000313" key="2">
    <source>
        <dbReference type="EMBL" id="MXU83108.1"/>
    </source>
</evidence>
<protein>
    <submittedName>
        <fullName evidence="2">Putative secreted protein</fullName>
    </submittedName>
</protein>
<feature type="chain" id="PRO_5025628152" evidence="1">
    <location>
        <begin position="18"/>
        <end position="73"/>
    </location>
</feature>
<organism evidence="2">
    <name type="scientific">Ixodes ricinus</name>
    <name type="common">Common tick</name>
    <name type="synonym">Acarus ricinus</name>
    <dbReference type="NCBI Taxonomy" id="34613"/>
    <lineage>
        <taxon>Eukaryota</taxon>
        <taxon>Metazoa</taxon>
        <taxon>Ecdysozoa</taxon>
        <taxon>Arthropoda</taxon>
        <taxon>Chelicerata</taxon>
        <taxon>Arachnida</taxon>
        <taxon>Acari</taxon>
        <taxon>Parasitiformes</taxon>
        <taxon>Ixodida</taxon>
        <taxon>Ixodoidea</taxon>
        <taxon>Ixodidae</taxon>
        <taxon>Ixodinae</taxon>
        <taxon>Ixodes</taxon>
    </lineage>
</organism>